<organism evidence="2 3">
    <name type="scientific">Auraticoccus monumenti</name>
    <dbReference type="NCBI Taxonomy" id="675864"/>
    <lineage>
        <taxon>Bacteria</taxon>
        <taxon>Bacillati</taxon>
        <taxon>Actinomycetota</taxon>
        <taxon>Actinomycetes</taxon>
        <taxon>Propionibacteriales</taxon>
        <taxon>Propionibacteriaceae</taxon>
        <taxon>Auraticoccus</taxon>
    </lineage>
</organism>
<evidence type="ECO:0000313" key="3">
    <source>
        <dbReference type="Proteomes" id="UP000198546"/>
    </source>
</evidence>
<accession>A0A1G6WIH3</accession>
<dbReference type="InterPro" id="IPR041657">
    <property type="entry name" value="HTH_17"/>
</dbReference>
<dbReference type="OrthoDB" id="4330189at2"/>
<dbReference type="EMBL" id="LT629688">
    <property type="protein sequence ID" value="SDD65682.1"/>
    <property type="molecule type" value="Genomic_DNA"/>
</dbReference>
<dbReference type="RefSeq" id="WP_090591962.1">
    <property type="nucleotide sequence ID" value="NZ_LT629688.1"/>
</dbReference>
<protein>
    <submittedName>
        <fullName evidence="2">DNA binding domain-containing protein, excisionase family</fullName>
    </submittedName>
</protein>
<sequence>MTRRAGTQGAASEAGTARAVKVEALWTVQDVSSYLGVPACTVYAWRSAGTGPPGRLVGRRLRYRPEDVLEWVDQLPTAVVS</sequence>
<keyword evidence="3" id="KW-1185">Reference proteome</keyword>
<feature type="domain" description="Helix-turn-helix" evidence="1">
    <location>
        <begin position="27"/>
        <end position="74"/>
    </location>
</feature>
<dbReference type="InterPro" id="IPR009061">
    <property type="entry name" value="DNA-bd_dom_put_sf"/>
</dbReference>
<dbReference type="STRING" id="675864.SAMN04489747_1454"/>
<dbReference type="SUPFAM" id="SSF46955">
    <property type="entry name" value="Putative DNA-binding domain"/>
    <property type="match status" value="1"/>
</dbReference>
<proteinExistence type="predicted"/>
<dbReference type="AlphaFoldDB" id="A0A1G6WIH3"/>
<name>A0A1G6WIH3_9ACTN</name>
<evidence type="ECO:0000259" key="1">
    <source>
        <dbReference type="Pfam" id="PF12728"/>
    </source>
</evidence>
<dbReference type="Pfam" id="PF12728">
    <property type="entry name" value="HTH_17"/>
    <property type="match status" value="1"/>
</dbReference>
<gene>
    <name evidence="2" type="ORF">SAMN04489747_1454</name>
</gene>
<reference evidence="2 3" key="1">
    <citation type="submission" date="2016-10" db="EMBL/GenBank/DDBJ databases">
        <authorList>
            <person name="de Groot N.N."/>
        </authorList>
    </citation>
    <scope>NUCLEOTIDE SEQUENCE [LARGE SCALE GENOMIC DNA]</scope>
    <source>
        <strain evidence="2 3">MON 2.2</strain>
    </source>
</reference>
<evidence type="ECO:0000313" key="2">
    <source>
        <dbReference type="EMBL" id="SDD65682.1"/>
    </source>
</evidence>
<dbReference type="Proteomes" id="UP000198546">
    <property type="component" value="Chromosome i"/>
</dbReference>